<protein>
    <submittedName>
        <fullName evidence="1">YqiA/YcfP family alpha/beta fold hydrolase</fullName>
    </submittedName>
</protein>
<dbReference type="Proteomes" id="UP001529085">
    <property type="component" value="Unassembled WGS sequence"/>
</dbReference>
<sequence length="164" mass="18233">MTILYIHGLNGSLSPEKRTILEQYGTVISPSIDYHNIPNAIECLYDTYKNKTIDVIIGSSMGGYTGFHLCKLIQKPALLFNPALASRSVEQQTPITPSNNGNNISIVLGAKDTVVDPKGTLNYIGDHLNTDQHIDIKILPYLEHRIPVDVFEEAVLKFLKNKRA</sequence>
<gene>
    <name evidence="1" type="ORF">P7122_11615</name>
</gene>
<dbReference type="RefSeq" id="WP_278005969.1">
    <property type="nucleotide sequence ID" value="NZ_JARSBN010000006.1"/>
</dbReference>
<dbReference type="Gene3D" id="3.40.50.1820">
    <property type="entry name" value="alpha/beta hydrolase"/>
    <property type="match status" value="1"/>
</dbReference>
<reference evidence="1 2" key="1">
    <citation type="submission" date="2023-03" db="EMBL/GenBank/DDBJ databases">
        <title>Strain YYF002 represents a novel species in the genus Winogradskyella isolated from seawater.</title>
        <authorList>
            <person name="Fu Z.-Y."/>
        </authorList>
    </citation>
    <scope>NUCLEOTIDE SEQUENCE [LARGE SCALE GENOMIC DNA]</scope>
    <source>
        <strain evidence="1 2">YYF002</strain>
    </source>
</reference>
<keyword evidence="2" id="KW-1185">Reference proteome</keyword>
<name>A0ABT6G3P0_9FLAO</name>
<evidence type="ECO:0000313" key="2">
    <source>
        <dbReference type="Proteomes" id="UP001529085"/>
    </source>
</evidence>
<proteinExistence type="predicted"/>
<dbReference type="Pfam" id="PF05728">
    <property type="entry name" value="UPF0227"/>
    <property type="match status" value="1"/>
</dbReference>
<dbReference type="EMBL" id="JARSBN010000006">
    <property type="protein sequence ID" value="MDG4716522.1"/>
    <property type="molecule type" value="Genomic_DNA"/>
</dbReference>
<dbReference type="InterPro" id="IPR029058">
    <property type="entry name" value="AB_hydrolase_fold"/>
</dbReference>
<accession>A0ABT6G3P0</accession>
<dbReference type="GO" id="GO:0016787">
    <property type="term" value="F:hydrolase activity"/>
    <property type="evidence" value="ECO:0007669"/>
    <property type="project" value="UniProtKB-KW"/>
</dbReference>
<comment type="caution">
    <text evidence="1">The sequence shown here is derived from an EMBL/GenBank/DDBJ whole genome shotgun (WGS) entry which is preliminary data.</text>
</comment>
<evidence type="ECO:0000313" key="1">
    <source>
        <dbReference type="EMBL" id="MDG4716522.1"/>
    </source>
</evidence>
<dbReference type="SUPFAM" id="SSF53474">
    <property type="entry name" value="alpha/beta-Hydrolases"/>
    <property type="match status" value="1"/>
</dbReference>
<dbReference type="InterPro" id="IPR008886">
    <property type="entry name" value="UPF0227/Esterase_YqiA"/>
</dbReference>
<keyword evidence="1" id="KW-0378">Hydrolase</keyword>
<organism evidence="1 2">
    <name type="scientific">Winogradskyella marincola</name>
    <dbReference type="NCBI Taxonomy" id="3037795"/>
    <lineage>
        <taxon>Bacteria</taxon>
        <taxon>Pseudomonadati</taxon>
        <taxon>Bacteroidota</taxon>
        <taxon>Flavobacteriia</taxon>
        <taxon>Flavobacteriales</taxon>
        <taxon>Flavobacteriaceae</taxon>
        <taxon>Winogradskyella</taxon>
    </lineage>
</organism>